<dbReference type="Pfam" id="PF00578">
    <property type="entry name" value="AhpC-TSA"/>
    <property type="match status" value="1"/>
</dbReference>
<reference evidence="7" key="1">
    <citation type="submission" date="2017-02" db="EMBL/GenBank/DDBJ databases">
        <authorList>
            <person name="Varghese N."/>
            <person name="Submissions S."/>
        </authorList>
    </citation>
    <scope>NUCLEOTIDE SEQUENCE [LARGE SCALE GENOMIC DNA]</scope>
    <source>
        <strain evidence="7">DSM 24091</strain>
    </source>
</reference>
<dbReference type="STRING" id="1513896.SAMN05660841_00324"/>
<keyword evidence="4" id="KW-0676">Redox-active center</keyword>
<evidence type="ECO:0000256" key="3">
    <source>
        <dbReference type="ARBA" id="ARBA00023157"/>
    </source>
</evidence>
<dbReference type="GO" id="GO:0016853">
    <property type="term" value="F:isomerase activity"/>
    <property type="evidence" value="ECO:0007669"/>
    <property type="project" value="UniProtKB-KW"/>
</dbReference>
<keyword evidence="6" id="KW-0413">Isomerase</keyword>
<dbReference type="InterPro" id="IPR000866">
    <property type="entry name" value="AhpC/TSA"/>
</dbReference>
<dbReference type="PANTHER" id="PTHR42852">
    <property type="entry name" value="THIOL:DISULFIDE INTERCHANGE PROTEIN DSBE"/>
    <property type="match status" value="1"/>
</dbReference>
<keyword evidence="2" id="KW-0201">Cytochrome c-type biogenesis</keyword>
<dbReference type="GO" id="GO:0030313">
    <property type="term" value="C:cell envelope"/>
    <property type="evidence" value="ECO:0007669"/>
    <property type="project" value="UniProtKB-SubCell"/>
</dbReference>
<dbReference type="Pfam" id="PF14289">
    <property type="entry name" value="DUF4369"/>
    <property type="match status" value="1"/>
</dbReference>
<dbReference type="CDD" id="cd02966">
    <property type="entry name" value="TlpA_like_family"/>
    <property type="match status" value="1"/>
</dbReference>
<dbReference type="AlphaFoldDB" id="A0A1T5AZN8"/>
<dbReference type="Gene3D" id="3.40.30.10">
    <property type="entry name" value="Glutaredoxin"/>
    <property type="match status" value="1"/>
</dbReference>
<comment type="subcellular location">
    <subcellularLocation>
        <location evidence="1">Cell envelope</location>
    </subcellularLocation>
</comment>
<dbReference type="EMBL" id="FUZF01000001">
    <property type="protein sequence ID" value="SKB40434.1"/>
    <property type="molecule type" value="Genomic_DNA"/>
</dbReference>
<dbReference type="RefSeq" id="WP_079640674.1">
    <property type="nucleotide sequence ID" value="NZ_FUZF01000001.1"/>
</dbReference>
<dbReference type="InterPro" id="IPR050553">
    <property type="entry name" value="Thioredoxin_ResA/DsbE_sf"/>
</dbReference>
<dbReference type="OrthoDB" id="750178at2"/>
<dbReference type="Proteomes" id="UP000190150">
    <property type="component" value="Unassembled WGS sequence"/>
</dbReference>
<dbReference type="InterPro" id="IPR036249">
    <property type="entry name" value="Thioredoxin-like_sf"/>
</dbReference>
<accession>A0A1T5AZN8</accession>
<evidence type="ECO:0000313" key="6">
    <source>
        <dbReference type="EMBL" id="SKB40434.1"/>
    </source>
</evidence>
<dbReference type="PROSITE" id="PS00194">
    <property type="entry name" value="THIOREDOXIN_1"/>
    <property type="match status" value="1"/>
</dbReference>
<protein>
    <submittedName>
        <fullName evidence="6">Thiol-disulfide isomerase or thioredoxin</fullName>
    </submittedName>
</protein>
<dbReference type="InterPro" id="IPR017937">
    <property type="entry name" value="Thioredoxin_CS"/>
</dbReference>
<dbReference type="InterPro" id="IPR025380">
    <property type="entry name" value="DUF4369"/>
</dbReference>
<proteinExistence type="predicted"/>
<dbReference type="SUPFAM" id="SSF52833">
    <property type="entry name" value="Thioredoxin-like"/>
    <property type="match status" value="1"/>
</dbReference>
<organism evidence="6 7">
    <name type="scientific">Sphingobacterium nematocida</name>
    <dbReference type="NCBI Taxonomy" id="1513896"/>
    <lineage>
        <taxon>Bacteria</taxon>
        <taxon>Pseudomonadati</taxon>
        <taxon>Bacteroidota</taxon>
        <taxon>Sphingobacteriia</taxon>
        <taxon>Sphingobacteriales</taxon>
        <taxon>Sphingobacteriaceae</taxon>
        <taxon>Sphingobacterium</taxon>
    </lineage>
</organism>
<dbReference type="GO" id="GO:0016491">
    <property type="term" value="F:oxidoreductase activity"/>
    <property type="evidence" value="ECO:0007669"/>
    <property type="project" value="InterPro"/>
</dbReference>
<dbReference type="GO" id="GO:0016209">
    <property type="term" value="F:antioxidant activity"/>
    <property type="evidence" value="ECO:0007669"/>
    <property type="project" value="InterPro"/>
</dbReference>
<sequence>MNKIITLLLLCPVLVLGQEKYQIQGRINDIPDGSKIYLATVVDGKYQNTDSALVKGGKFQLNGKVEHPQSALLVLNRQDAPSANNRDSYTFYLENSKMKLEANGSIKNASLTGSASDAAMRQLERELRPLTNNIIAIQNRYTKDDPLEIRQRAGDTVRQTVAQIKQLRWDFAEQHLNDYIGLETYYLHVLDSKFDPVVAEPLYHRFSKSLKESALGQQAYAKIEAAKRRQTGVAATDFTQTKLEGGTFKLSDLKGKYVLVDFWASWCGPCRAENPHLVQAYATLKDKNFEIVGVSLDQNKEAWAHAVETDKLPWIHVSDLKGWKSDLVSLYDIQSVPQNFLVNPQGVIVAKNLRGEQLTELISSHLK</sequence>
<dbReference type="GO" id="GO:0017004">
    <property type="term" value="P:cytochrome complex assembly"/>
    <property type="evidence" value="ECO:0007669"/>
    <property type="project" value="UniProtKB-KW"/>
</dbReference>
<evidence type="ECO:0000256" key="2">
    <source>
        <dbReference type="ARBA" id="ARBA00022748"/>
    </source>
</evidence>
<name>A0A1T5AZN8_9SPHI</name>
<evidence type="ECO:0000256" key="1">
    <source>
        <dbReference type="ARBA" id="ARBA00004196"/>
    </source>
</evidence>
<keyword evidence="7" id="KW-1185">Reference proteome</keyword>
<evidence type="ECO:0000259" key="5">
    <source>
        <dbReference type="PROSITE" id="PS51352"/>
    </source>
</evidence>
<keyword evidence="3" id="KW-1015">Disulfide bond</keyword>
<feature type="domain" description="Thioredoxin" evidence="5">
    <location>
        <begin position="229"/>
        <end position="367"/>
    </location>
</feature>
<dbReference type="PROSITE" id="PS51352">
    <property type="entry name" value="THIOREDOXIN_2"/>
    <property type="match status" value="1"/>
</dbReference>
<evidence type="ECO:0000256" key="4">
    <source>
        <dbReference type="ARBA" id="ARBA00023284"/>
    </source>
</evidence>
<evidence type="ECO:0000313" key="7">
    <source>
        <dbReference type="Proteomes" id="UP000190150"/>
    </source>
</evidence>
<gene>
    <name evidence="6" type="ORF">SAMN05660841_00324</name>
</gene>
<dbReference type="PANTHER" id="PTHR42852:SF6">
    <property type="entry name" value="THIOL:DISULFIDE INTERCHANGE PROTEIN DSBE"/>
    <property type="match status" value="1"/>
</dbReference>
<dbReference type="InterPro" id="IPR013766">
    <property type="entry name" value="Thioredoxin_domain"/>
</dbReference>